<name>M5UHY4_9BACT</name>
<evidence type="ECO:0000313" key="2">
    <source>
        <dbReference type="Proteomes" id="UP000011885"/>
    </source>
</evidence>
<comment type="caution">
    <text evidence="1">The sequence shown here is derived from an EMBL/GenBank/DDBJ whole genome shotgun (WGS) entry which is preliminary data.</text>
</comment>
<gene>
    <name evidence="1" type="ORF">RSSM_01116</name>
</gene>
<proteinExistence type="predicted"/>
<dbReference type="PATRIC" id="fig|1263870.3.peg.1208"/>
<dbReference type="AlphaFoldDB" id="M5UHY4"/>
<evidence type="ECO:0000313" key="1">
    <source>
        <dbReference type="EMBL" id="EMI57456.1"/>
    </source>
</evidence>
<dbReference type="EMBL" id="ANOH01000092">
    <property type="protein sequence ID" value="EMI57456.1"/>
    <property type="molecule type" value="Genomic_DNA"/>
</dbReference>
<reference evidence="1 2" key="1">
    <citation type="journal article" date="2013" name="Mar. Genomics">
        <title>Expression of sulfatases in Rhodopirellula baltica and the diversity of sulfatases in the genus Rhodopirellula.</title>
        <authorList>
            <person name="Wegner C.E."/>
            <person name="Richter-Heitmann T."/>
            <person name="Klindworth A."/>
            <person name="Klockow C."/>
            <person name="Richter M."/>
            <person name="Achstetter T."/>
            <person name="Glockner F.O."/>
            <person name="Harder J."/>
        </authorList>
    </citation>
    <scope>NUCLEOTIDE SEQUENCE [LARGE SCALE GENOMIC DNA]</scope>
    <source>
        <strain evidence="1 2">SM41</strain>
    </source>
</reference>
<keyword evidence="2" id="KW-1185">Reference proteome</keyword>
<dbReference type="RefSeq" id="WP_008675276.1">
    <property type="nucleotide sequence ID" value="NZ_ANOH01000092.1"/>
</dbReference>
<organism evidence="1 2">
    <name type="scientific">Rhodopirellula sallentina SM41</name>
    <dbReference type="NCBI Taxonomy" id="1263870"/>
    <lineage>
        <taxon>Bacteria</taxon>
        <taxon>Pseudomonadati</taxon>
        <taxon>Planctomycetota</taxon>
        <taxon>Planctomycetia</taxon>
        <taxon>Pirellulales</taxon>
        <taxon>Pirellulaceae</taxon>
        <taxon>Rhodopirellula</taxon>
    </lineage>
</organism>
<dbReference type="Proteomes" id="UP000011885">
    <property type="component" value="Unassembled WGS sequence"/>
</dbReference>
<accession>M5UHY4</accession>
<sequence>MKTEEETPNAAGEETVTAVVFCRIYQPKRTVGTDVLKPVGGVGSVARTVGRQ</sequence>
<protein>
    <submittedName>
        <fullName evidence="1">Uncharacterized protein</fullName>
    </submittedName>
</protein>